<accession>A0A843T6H4</accession>
<evidence type="ECO:0000313" key="7">
    <source>
        <dbReference type="Proteomes" id="UP000652761"/>
    </source>
</evidence>
<comment type="similarity">
    <text evidence="3">Belongs to the NPH3 family.</text>
</comment>
<organism evidence="6 7">
    <name type="scientific">Colocasia esculenta</name>
    <name type="common">Wild taro</name>
    <name type="synonym">Arum esculentum</name>
    <dbReference type="NCBI Taxonomy" id="4460"/>
    <lineage>
        <taxon>Eukaryota</taxon>
        <taxon>Viridiplantae</taxon>
        <taxon>Streptophyta</taxon>
        <taxon>Embryophyta</taxon>
        <taxon>Tracheophyta</taxon>
        <taxon>Spermatophyta</taxon>
        <taxon>Magnoliopsida</taxon>
        <taxon>Liliopsida</taxon>
        <taxon>Araceae</taxon>
        <taxon>Aroideae</taxon>
        <taxon>Colocasieae</taxon>
        <taxon>Colocasia</taxon>
    </lineage>
</organism>
<dbReference type="SUPFAM" id="SSF54695">
    <property type="entry name" value="POZ domain"/>
    <property type="match status" value="1"/>
</dbReference>
<name>A0A843T6H4_COLES</name>
<evidence type="ECO:0000256" key="1">
    <source>
        <dbReference type="ARBA" id="ARBA00004906"/>
    </source>
</evidence>
<gene>
    <name evidence="6" type="ORF">Taro_000236</name>
</gene>
<dbReference type="PANTHER" id="PTHR32370">
    <property type="entry name" value="OS12G0117600 PROTEIN"/>
    <property type="match status" value="1"/>
</dbReference>
<dbReference type="Pfam" id="PF03000">
    <property type="entry name" value="NPH3"/>
    <property type="match status" value="1"/>
</dbReference>
<feature type="region of interest" description="Disordered" evidence="4">
    <location>
        <begin position="45"/>
        <end position="68"/>
    </location>
</feature>
<evidence type="ECO:0000256" key="4">
    <source>
        <dbReference type="SAM" id="MobiDB-lite"/>
    </source>
</evidence>
<dbReference type="InterPro" id="IPR043454">
    <property type="entry name" value="NPH3/RPT2-like"/>
</dbReference>
<dbReference type="Proteomes" id="UP000652761">
    <property type="component" value="Unassembled WGS sequence"/>
</dbReference>
<comment type="pathway">
    <text evidence="1">Protein modification; protein ubiquitination.</text>
</comment>
<dbReference type="PROSITE" id="PS51649">
    <property type="entry name" value="NPH3"/>
    <property type="match status" value="1"/>
</dbReference>
<evidence type="ECO:0000259" key="5">
    <source>
        <dbReference type="PROSITE" id="PS51649"/>
    </source>
</evidence>
<dbReference type="Gene3D" id="3.30.710.10">
    <property type="entry name" value="Potassium Channel Kv1.1, Chain A"/>
    <property type="match status" value="1"/>
</dbReference>
<dbReference type="UniPathway" id="UPA00143"/>
<evidence type="ECO:0000256" key="3">
    <source>
        <dbReference type="PROSITE-ProRule" id="PRU00982"/>
    </source>
</evidence>
<sequence>MMERVLLLHRQVETSPPFQHIARSSSLAGVCSPHPQAPVAEANPEHKAVQWQREPDTPTPTPTTITTQPPLCRPPLFRTLVFCLFLDKLFCNGHQNSVDNPALLKPSHVWSWAVGSRSSGTYSPEPSHYSTEEEGKEARMKYLKLGTKPDTFYRDDSKRSVLSDVPCDLIIQINNARYQLHKFPLLMRCGLLQRLCPDSDDSREAKTLALHDIPGGEAAFELCAKFCYGIVLNLGAKDYIPAICAAKFLKMTESVSKGNFIIKLEYFFNKCILKGWKDSIITLKTAAKLKGCSENLGIVHRCTAAVIEKILTHPSKVTWCFTYSRPGFPVNQRREAPRDWWTEDVSELNLDHFRVIISAIRSAKEIPPPLIGEALHVYSCKHLPDPSGPQMKESTCSKSQDTLSRQRIVLEAIVNMIPVEHGSVTGGFLLRLLKIADLAGASASTKAELIRGAGRQLHEMGLKDLLFLSASKPETHDIDLVEAIVENFLAQFRRPMMQQEDAEGMAISMRKAATIIDSYLQVVAHSASIPPSKFAGMLESLPEVARPQHDDLYWAVDTYLTEHPDLTKEEKKLLCRAIDCRRLSAESRSHAVGNDRLPLRTIVRVLQAEQEATAASSPPAAAAWGRAKSAVASRVRRRSWSEKSGGRDAEAAEG</sequence>
<comment type="caution">
    <text evidence="6">The sequence shown here is derived from an EMBL/GenBank/DDBJ whole genome shotgun (WGS) entry which is preliminary data.</text>
</comment>
<dbReference type="GO" id="GO:0016567">
    <property type="term" value="P:protein ubiquitination"/>
    <property type="evidence" value="ECO:0007669"/>
    <property type="project" value="UniProtKB-UniPathway"/>
</dbReference>
<proteinExistence type="inferred from homology"/>
<evidence type="ECO:0000256" key="2">
    <source>
        <dbReference type="ARBA" id="ARBA00022786"/>
    </source>
</evidence>
<feature type="compositionally biased region" description="Basic and acidic residues" evidence="4">
    <location>
        <begin position="45"/>
        <end position="56"/>
    </location>
</feature>
<feature type="domain" description="NPH3" evidence="5">
    <location>
        <begin position="339"/>
        <end position="612"/>
    </location>
</feature>
<reference evidence="6" key="1">
    <citation type="submission" date="2017-07" db="EMBL/GenBank/DDBJ databases">
        <title>Taro Niue Genome Assembly and Annotation.</title>
        <authorList>
            <person name="Atibalentja N."/>
            <person name="Keating K."/>
            <person name="Fields C.J."/>
        </authorList>
    </citation>
    <scope>NUCLEOTIDE SEQUENCE</scope>
    <source>
        <strain evidence="6">Niue_2</strain>
        <tissue evidence="6">Leaf</tissue>
    </source>
</reference>
<keyword evidence="7" id="KW-1185">Reference proteome</keyword>
<dbReference type="InterPro" id="IPR011333">
    <property type="entry name" value="SKP1/BTB/POZ_sf"/>
</dbReference>
<dbReference type="OrthoDB" id="1699162at2759"/>
<dbReference type="InterPro" id="IPR027356">
    <property type="entry name" value="NPH3_dom"/>
</dbReference>
<keyword evidence="2" id="KW-0833">Ubl conjugation pathway</keyword>
<dbReference type="EMBL" id="NMUH01000005">
    <property type="protein sequence ID" value="MQL67962.1"/>
    <property type="molecule type" value="Genomic_DNA"/>
</dbReference>
<dbReference type="AlphaFoldDB" id="A0A843T6H4"/>
<protein>
    <recommendedName>
        <fullName evidence="5">NPH3 domain-containing protein</fullName>
    </recommendedName>
</protein>
<feature type="region of interest" description="Disordered" evidence="4">
    <location>
        <begin position="633"/>
        <end position="654"/>
    </location>
</feature>
<evidence type="ECO:0000313" key="6">
    <source>
        <dbReference type="EMBL" id="MQL67962.1"/>
    </source>
</evidence>
<feature type="compositionally biased region" description="Basic and acidic residues" evidence="4">
    <location>
        <begin position="639"/>
        <end position="654"/>
    </location>
</feature>